<keyword evidence="3" id="KW-1133">Transmembrane helix</keyword>
<dbReference type="SUPFAM" id="SSF50978">
    <property type="entry name" value="WD40 repeat-like"/>
    <property type="match status" value="1"/>
</dbReference>
<dbReference type="RefSeq" id="XP_007603849.1">
    <property type="nucleotide sequence ID" value="XM_007603787.1"/>
</dbReference>
<dbReference type="AlphaFoldDB" id="L2GPX6"/>
<keyword evidence="3" id="KW-0812">Transmembrane</keyword>
<name>L2GPX6_VITCO</name>
<dbReference type="InterPro" id="IPR036322">
    <property type="entry name" value="WD40_repeat_dom_sf"/>
</dbReference>
<evidence type="ECO:0000256" key="3">
    <source>
        <dbReference type="SAM" id="Phobius"/>
    </source>
</evidence>
<dbReference type="VEuPathDB" id="MicrosporidiaDB:VICG_00396"/>
<dbReference type="EMBL" id="JH370131">
    <property type="protein sequence ID" value="ELA42644.1"/>
    <property type="molecule type" value="Genomic_DNA"/>
</dbReference>
<evidence type="ECO:0000313" key="4">
    <source>
        <dbReference type="EMBL" id="ELA42644.1"/>
    </source>
</evidence>
<evidence type="ECO:0000313" key="5">
    <source>
        <dbReference type="Proteomes" id="UP000011082"/>
    </source>
</evidence>
<keyword evidence="2" id="KW-0677">Repeat</keyword>
<dbReference type="PANTHER" id="PTHR22847:SF637">
    <property type="entry name" value="WD REPEAT DOMAIN 5B"/>
    <property type="match status" value="1"/>
</dbReference>
<dbReference type="InParanoid" id="L2GPX6"/>
<dbReference type="HOGENOM" id="CLU_497153_0_0_1"/>
<evidence type="ECO:0000256" key="2">
    <source>
        <dbReference type="ARBA" id="ARBA00022737"/>
    </source>
</evidence>
<evidence type="ECO:0000256" key="1">
    <source>
        <dbReference type="ARBA" id="ARBA00022574"/>
    </source>
</evidence>
<accession>L2GPX6</accession>
<keyword evidence="1" id="KW-0853">WD repeat</keyword>
<protein>
    <submittedName>
        <fullName evidence="4">Uncharacterized protein</fullName>
    </submittedName>
</protein>
<proteinExistence type="predicted"/>
<sequence length="548" mass="61786">MQGHGILISHVYFAGLIFFVVFSSVKIYPMNGFRFKTAIPTASDSKGLISNNGVYFSSNTHLFKIQCSKYNLISSCDGTIRSFGICGDYSILCTQDRVVLNHFQTFIGSLKRSASAIDVYSDFFAIGVDNVLEVWMMPKEYKFTLFSLHSKNIGHYRCIRFIKILNSTQIVTASDDCTVRVFDILRKKSKIIASLNDIPVGLHTNNHIIAVTCKNGSITFLNTESIEYKNVKFDANIVASASFENILALCLENMIIPKEDLKESILPINAQSSKQEVLKKTVVVIFKDFEEIYRGELDDKVIELALERNTLYVRTPSFIGGYDIRSESFVFLLDLPKILNITPLKNMIAAGCADRKIRIYMETLCIKTLYDPNSKGDILYTHLSTNICTAVYTTGYVSSFNINDSHCFRSFLVSSEPLSALSSSCMSDDGCFLFISEQANIKVIDLMRSKLVESIHLKSPIISTAFYRNYLYCIELDKTLSKINVFSGHTENVMIEDIPTNMTVKNLSVVVSTVKDILIYDLDINFATLFQSSLRHVREMKCILDLSL</sequence>
<gene>
    <name evidence="4" type="ORF">VICG_00396</name>
</gene>
<dbReference type="OrthoDB" id="3142434at2759"/>
<feature type="transmembrane region" description="Helical" evidence="3">
    <location>
        <begin position="6"/>
        <end position="28"/>
    </location>
</feature>
<dbReference type="GeneID" id="19881114"/>
<dbReference type="Proteomes" id="UP000011082">
    <property type="component" value="Unassembled WGS sequence"/>
</dbReference>
<reference evidence="5" key="1">
    <citation type="submission" date="2011-05" db="EMBL/GenBank/DDBJ databases">
        <title>The genome sequence of Vittaforma corneae strain ATCC 50505.</title>
        <authorList>
            <consortium name="The Broad Institute Genome Sequencing Platform"/>
            <person name="Cuomo C."/>
            <person name="Didier E."/>
            <person name="Bowers L."/>
            <person name="Young S.K."/>
            <person name="Zeng Q."/>
            <person name="Gargeya S."/>
            <person name="Fitzgerald M."/>
            <person name="Haas B."/>
            <person name="Abouelleil A."/>
            <person name="Alvarado L."/>
            <person name="Arachchi H.M."/>
            <person name="Berlin A."/>
            <person name="Chapman S.B."/>
            <person name="Gearin G."/>
            <person name="Goldberg J."/>
            <person name="Griggs A."/>
            <person name="Gujja S."/>
            <person name="Hansen M."/>
            <person name="Heiman D."/>
            <person name="Howarth C."/>
            <person name="Larimer J."/>
            <person name="Lui A."/>
            <person name="MacDonald P.J.P."/>
            <person name="McCowen C."/>
            <person name="Montmayeur A."/>
            <person name="Murphy C."/>
            <person name="Neiman D."/>
            <person name="Pearson M."/>
            <person name="Priest M."/>
            <person name="Roberts A."/>
            <person name="Saif S."/>
            <person name="Shea T."/>
            <person name="Sisk P."/>
            <person name="Stolte C."/>
            <person name="Sykes S."/>
            <person name="Wortman J."/>
            <person name="Nusbaum C."/>
            <person name="Birren B."/>
        </authorList>
    </citation>
    <scope>NUCLEOTIDE SEQUENCE [LARGE SCALE GENOMIC DNA]</scope>
    <source>
        <strain evidence="5">ATCC 50505</strain>
    </source>
</reference>
<dbReference type="STRING" id="993615.L2GPX6"/>
<dbReference type="Gene3D" id="2.130.10.10">
    <property type="entry name" value="YVTN repeat-like/Quinoprotein amine dehydrogenase"/>
    <property type="match status" value="2"/>
</dbReference>
<keyword evidence="5" id="KW-1185">Reference proteome</keyword>
<dbReference type="InterPro" id="IPR015943">
    <property type="entry name" value="WD40/YVTN_repeat-like_dom_sf"/>
</dbReference>
<dbReference type="PANTHER" id="PTHR22847">
    <property type="entry name" value="WD40 REPEAT PROTEIN"/>
    <property type="match status" value="1"/>
</dbReference>
<organism evidence="4 5">
    <name type="scientific">Vittaforma corneae (strain ATCC 50505)</name>
    <name type="common">Microsporidian parasite</name>
    <name type="synonym">Nosema corneum</name>
    <dbReference type="NCBI Taxonomy" id="993615"/>
    <lineage>
        <taxon>Eukaryota</taxon>
        <taxon>Fungi</taxon>
        <taxon>Fungi incertae sedis</taxon>
        <taxon>Microsporidia</taxon>
        <taxon>Nosematidae</taxon>
        <taxon>Vittaforma</taxon>
    </lineage>
</organism>
<keyword evidence="3" id="KW-0472">Membrane</keyword>
<dbReference type="OMA" id="MIKECIR"/>